<gene>
    <name evidence="14" type="ORF">CCACVL1_07951</name>
</gene>
<comment type="subcellular location">
    <subcellularLocation>
        <location evidence="1">Nucleus membrane</location>
        <topology evidence="1">Multi-pass membrane protein</topology>
    </subcellularLocation>
    <subcellularLocation>
        <location evidence="2">Nucleus</location>
        <location evidence="2">Nuclear pore complex</location>
    </subcellularLocation>
</comment>
<dbReference type="PANTHER" id="PTHR13269:SF6">
    <property type="entry name" value="NUCLEOPORIN NDC1"/>
    <property type="match status" value="1"/>
</dbReference>
<keyword evidence="15" id="KW-1185">Reference proteome</keyword>
<keyword evidence="6" id="KW-0509">mRNA transport</keyword>
<feature type="transmembrane region" description="Helical" evidence="13">
    <location>
        <begin position="115"/>
        <end position="133"/>
    </location>
</feature>
<feature type="transmembrane region" description="Helical" evidence="13">
    <location>
        <begin position="68"/>
        <end position="85"/>
    </location>
</feature>
<dbReference type="OrthoDB" id="67850at2759"/>
<evidence type="ECO:0000256" key="3">
    <source>
        <dbReference type="ARBA" id="ARBA00005760"/>
    </source>
</evidence>
<dbReference type="GO" id="GO:0051028">
    <property type="term" value="P:mRNA transport"/>
    <property type="evidence" value="ECO:0007669"/>
    <property type="project" value="UniProtKB-KW"/>
</dbReference>
<evidence type="ECO:0000256" key="7">
    <source>
        <dbReference type="ARBA" id="ARBA00022927"/>
    </source>
</evidence>
<proteinExistence type="inferred from homology"/>
<comment type="similarity">
    <text evidence="3">Belongs to the NDC1 family.</text>
</comment>
<dbReference type="InterPro" id="IPR019049">
    <property type="entry name" value="Nucleoporin_prot_Ndc1/Nup"/>
</dbReference>
<dbReference type="GO" id="GO:0006999">
    <property type="term" value="P:nuclear pore organization"/>
    <property type="evidence" value="ECO:0007669"/>
    <property type="project" value="TreeGrafter"/>
</dbReference>
<feature type="transmembrane region" description="Helical" evidence="13">
    <location>
        <begin position="41"/>
        <end position="61"/>
    </location>
</feature>
<protein>
    <submittedName>
        <fullName evidence="14">Nucleoporin protein Ndc1-Nup</fullName>
    </submittedName>
</protein>
<evidence type="ECO:0000256" key="2">
    <source>
        <dbReference type="ARBA" id="ARBA00004567"/>
    </source>
</evidence>
<keyword evidence="8 13" id="KW-1133">Transmembrane helix</keyword>
<evidence type="ECO:0000256" key="9">
    <source>
        <dbReference type="ARBA" id="ARBA00023010"/>
    </source>
</evidence>
<keyword evidence="11 13" id="KW-0472">Membrane</keyword>
<keyword evidence="7" id="KW-0653">Protein transport</keyword>
<dbReference type="STRING" id="210143.A0A1R3J364"/>
<dbReference type="GO" id="GO:0070762">
    <property type="term" value="C:nuclear pore transmembrane ring"/>
    <property type="evidence" value="ECO:0007669"/>
    <property type="project" value="TreeGrafter"/>
</dbReference>
<dbReference type="EMBL" id="AWWV01008781">
    <property type="protein sequence ID" value="OMO89268.1"/>
    <property type="molecule type" value="Genomic_DNA"/>
</dbReference>
<keyword evidence="4" id="KW-0813">Transport</keyword>
<evidence type="ECO:0000256" key="6">
    <source>
        <dbReference type="ARBA" id="ARBA00022816"/>
    </source>
</evidence>
<reference evidence="14 15" key="1">
    <citation type="submission" date="2013-09" db="EMBL/GenBank/DDBJ databases">
        <title>Corchorus capsularis genome sequencing.</title>
        <authorList>
            <person name="Alam M."/>
            <person name="Haque M.S."/>
            <person name="Islam M.S."/>
            <person name="Emdad E.M."/>
            <person name="Islam M.M."/>
            <person name="Ahmed B."/>
            <person name="Halim A."/>
            <person name="Hossen Q.M.M."/>
            <person name="Hossain M.Z."/>
            <person name="Ahmed R."/>
            <person name="Khan M.M."/>
            <person name="Islam R."/>
            <person name="Rashid M.M."/>
            <person name="Khan S.A."/>
            <person name="Rahman M.S."/>
            <person name="Alam M."/>
        </authorList>
    </citation>
    <scope>NUCLEOTIDE SEQUENCE [LARGE SCALE GENOMIC DNA]</scope>
    <source>
        <strain evidence="15">cv. CVL-1</strain>
        <tissue evidence="14">Whole seedling</tissue>
    </source>
</reference>
<evidence type="ECO:0000256" key="5">
    <source>
        <dbReference type="ARBA" id="ARBA00022692"/>
    </source>
</evidence>
<dbReference type="Proteomes" id="UP000188268">
    <property type="component" value="Unassembled WGS sequence"/>
</dbReference>
<dbReference type="OMA" id="FTQHIIS"/>
<keyword evidence="10" id="KW-0906">Nuclear pore complex</keyword>
<evidence type="ECO:0000256" key="1">
    <source>
        <dbReference type="ARBA" id="ARBA00004232"/>
    </source>
</evidence>
<evidence type="ECO:0000256" key="12">
    <source>
        <dbReference type="ARBA" id="ARBA00023242"/>
    </source>
</evidence>
<dbReference type="GO" id="GO:0015031">
    <property type="term" value="P:protein transport"/>
    <property type="evidence" value="ECO:0007669"/>
    <property type="project" value="UniProtKB-KW"/>
</dbReference>
<evidence type="ECO:0000256" key="8">
    <source>
        <dbReference type="ARBA" id="ARBA00022989"/>
    </source>
</evidence>
<comment type="caution">
    <text evidence="14">The sequence shown here is derived from an EMBL/GenBank/DDBJ whole genome shotgun (WGS) entry which is preliminary data.</text>
</comment>
<organism evidence="14 15">
    <name type="scientific">Corchorus capsularis</name>
    <name type="common">Jute</name>
    <dbReference type="NCBI Taxonomy" id="210143"/>
    <lineage>
        <taxon>Eukaryota</taxon>
        <taxon>Viridiplantae</taxon>
        <taxon>Streptophyta</taxon>
        <taxon>Embryophyta</taxon>
        <taxon>Tracheophyta</taxon>
        <taxon>Spermatophyta</taxon>
        <taxon>Magnoliopsida</taxon>
        <taxon>eudicotyledons</taxon>
        <taxon>Gunneridae</taxon>
        <taxon>Pentapetalae</taxon>
        <taxon>rosids</taxon>
        <taxon>malvids</taxon>
        <taxon>Malvales</taxon>
        <taxon>Malvaceae</taxon>
        <taxon>Grewioideae</taxon>
        <taxon>Apeibeae</taxon>
        <taxon>Corchorus</taxon>
    </lineage>
</organism>
<dbReference type="GO" id="GO:0030674">
    <property type="term" value="F:protein-macromolecule adaptor activity"/>
    <property type="evidence" value="ECO:0007669"/>
    <property type="project" value="TreeGrafter"/>
</dbReference>
<accession>A0A1R3J364</accession>
<evidence type="ECO:0000256" key="4">
    <source>
        <dbReference type="ARBA" id="ARBA00022448"/>
    </source>
</evidence>
<sequence length="414" mass="45642">MMLSWRSPAAIFMSFFSFHLSQLLFSISLSAVSSPQPKFRLILPVFLAAAAVSGYLSAVSFCGLNGRVGFKGFASGLFYAFLYIYKRRWVLNFPNIQRPPFFSFKMEIPSATARALKLSAAAYLFSSLLLVLLTERFIFAPPIGSAAAEINPSEPLLAALEESSPTSLLKYLAYLDLCMVCENNVDYWRRAALFEESGETYRRVVAVCLRPLEQIASNLGQTLEVSSDGGKAYQKFDQLQPSTEPQQNSKCYELINNFQLYTWSARAIASLTAHSRKEDRFGVAQLSGSNAAVISTLLSCLLAVETFMGKKTSLQPSHPLMGPAGIKWATLSTGRRDVRTGKKRGGPLYSKADAMADVLRSSINCIVCAFHDDMLTNAKAGTLEKDWITSGRPPFGSREMLLQKLNLFLDAQAS</sequence>
<name>A0A1R3J364_COCAP</name>
<keyword evidence="9" id="KW-0811">Translocation</keyword>
<dbReference type="Gramene" id="OMO89268">
    <property type="protein sequence ID" value="OMO89268"/>
    <property type="gene ID" value="CCACVL1_07951"/>
</dbReference>
<evidence type="ECO:0000256" key="11">
    <source>
        <dbReference type="ARBA" id="ARBA00023136"/>
    </source>
</evidence>
<dbReference type="GO" id="GO:0031965">
    <property type="term" value="C:nuclear membrane"/>
    <property type="evidence" value="ECO:0007669"/>
    <property type="project" value="UniProtKB-SubCell"/>
</dbReference>
<keyword evidence="5 13" id="KW-0812">Transmembrane</keyword>
<evidence type="ECO:0000256" key="10">
    <source>
        <dbReference type="ARBA" id="ARBA00023132"/>
    </source>
</evidence>
<evidence type="ECO:0000256" key="13">
    <source>
        <dbReference type="SAM" id="Phobius"/>
    </source>
</evidence>
<keyword evidence="12" id="KW-0539">Nucleus</keyword>
<dbReference type="Pfam" id="PF09531">
    <property type="entry name" value="Ndc1_Nup"/>
    <property type="match status" value="1"/>
</dbReference>
<dbReference type="AlphaFoldDB" id="A0A1R3J364"/>
<evidence type="ECO:0000313" key="14">
    <source>
        <dbReference type="EMBL" id="OMO89268.1"/>
    </source>
</evidence>
<dbReference type="PANTHER" id="PTHR13269">
    <property type="entry name" value="NUCLEOPORIN NDC1"/>
    <property type="match status" value="1"/>
</dbReference>
<evidence type="ECO:0000313" key="15">
    <source>
        <dbReference type="Proteomes" id="UP000188268"/>
    </source>
</evidence>